<sequence length="369" mass="39676">MPSDLRLLTPFPALRSHIDEIELDSLDSTDLAHVPFPIIVAKALKALSLDGGDVVPTLQQKRELRSLIDTMAPAPGEENFGQAADAVTQHCKLCGTPDAVDQIINDPAAVGPLTDETKADKFWLLARALCAYVHSDYALGMLPLNGSIPDMKADTKGYIALQRIYKQKAAEDIAEFATHVSRELTDAGLPADYISSDEIAVYCRNASALRLLRFSSLHDEIEGNVSLHAGGEAAQNLVAAAPEMTSLYALFRASARFEAAHGRYPGVVAASASDVEMLDDDLVAKDAEVLAAIANSLFEEWGLDASTKVDEDLALEFARSGRCELHNISSMTGGIVSQEAIKLITHQYVPENSLCIIDGVKAKTFVAKV</sequence>
<evidence type="ECO:0000313" key="1">
    <source>
        <dbReference type="EMBL" id="KAJ2892207.1"/>
    </source>
</evidence>
<evidence type="ECO:0000313" key="2">
    <source>
        <dbReference type="Proteomes" id="UP001139981"/>
    </source>
</evidence>
<reference evidence="1" key="1">
    <citation type="submission" date="2022-07" db="EMBL/GenBank/DDBJ databases">
        <title>Phylogenomic reconstructions and comparative analyses of Kickxellomycotina fungi.</title>
        <authorList>
            <person name="Reynolds N.K."/>
            <person name="Stajich J.E."/>
            <person name="Barry K."/>
            <person name="Grigoriev I.V."/>
            <person name="Crous P."/>
            <person name="Smith M.E."/>
        </authorList>
    </citation>
    <scope>NUCLEOTIDE SEQUENCE</scope>
    <source>
        <strain evidence="1">CBS 190363</strain>
    </source>
</reference>
<dbReference type="EMBL" id="JANBVB010000786">
    <property type="protein sequence ID" value="KAJ2892207.1"/>
    <property type="molecule type" value="Genomic_DNA"/>
</dbReference>
<name>A0ACC1M1T7_9FUNG</name>
<protein>
    <submittedName>
        <fullName evidence="1">Uncharacterized protein</fullName>
    </submittedName>
</protein>
<dbReference type="Proteomes" id="UP001139981">
    <property type="component" value="Unassembled WGS sequence"/>
</dbReference>
<organism evidence="1 2">
    <name type="scientific">Coemansia aciculifera</name>
    <dbReference type="NCBI Taxonomy" id="417176"/>
    <lineage>
        <taxon>Eukaryota</taxon>
        <taxon>Fungi</taxon>
        <taxon>Fungi incertae sedis</taxon>
        <taxon>Zoopagomycota</taxon>
        <taxon>Kickxellomycotina</taxon>
        <taxon>Kickxellomycetes</taxon>
        <taxon>Kickxellales</taxon>
        <taxon>Kickxellaceae</taxon>
        <taxon>Coemansia</taxon>
    </lineage>
</organism>
<proteinExistence type="predicted"/>
<comment type="caution">
    <text evidence="1">The sequence shown here is derived from an EMBL/GenBank/DDBJ whole genome shotgun (WGS) entry which is preliminary data.</text>
</comment>
<gene>
    <name evidence="1" type="ORF">IWW38_003308</name>
</gene>
<keyword evidence="2" id="KW-1185">Reference proteome</keyword>
<accession>A0ACC1M1T7</accession>